<proteinExistence type="predicted"/>
<organism evidence="1 2">
    <name type="scientific">Caenorhabditis tropicalis</name>
    <dbReference type="NCBI Taxonomy" id="1561998"/>
    <lineage>
        <taxon>Eukaryota</taxon>
        <taxon>Metazoa</taxon>
        <taxon>Ecdysozoa</taxon>
        <taxon>Nematoda</taxon>
        <taxon>Chromadorea</taxon>
        <taxon>Rhabditida</taxon>
        <taxon>Rhabditina</taxon>
        <taxon>Rhabditomorpha</taxon>
        <taxon>Rhabditoidea</taxon>
        <taxon>Rhabditidae</taxon>
        <taxon>Peloderinae</taxon>
        <taxon>Caenorhabditis</taxon>
    </lineage>
</organism>
<dbReference type="PANTHER" id="PTHR31006:SF3">
    <property type="entry name" value="F-BOX DOMAIN-CONTAINING PROTEIN-RELATED"/>
    <property type="match status" value="1"/>
</dbReference>
<dbReference type="Proteomes" id="UP000095282">
    <property type="component" value="Unplaced"/>
</dbReference>
<dbReference type="PANTHER" id="PTHR31006">
    <property type="entry name" value="F-BOX DOMAIN-CONTAINING PROTEIN-RELATED-RELATED"/>
    <property type="match status" value="1"/>
</dbReference>
<keyword evidence="1" id="KW-1185">Reference proteome</keyword>
<dbReference type="WBParaSite" id="Csp11.Scaffold629.g11233.t2">
    <property type="protein sequence ID" value="Csp11.Scaffold629.g11233.t2"/>
    <property type="gene ID" value="Csp11.Scaffold629.g11233"/>
</dbReference>
<evidence type="ECO:0000313" key="1">
    <source>
        <dbReference type="Proteomes" id="UP000095282"/>
    </source>
</evidence>
<name>A0A1I7TS54_9PELO</name>
<protein>
    <submittedName>
        <fullName evidence="2">FTH domain-containing protein</fullName>
    </submittedName>
</protein>
<evidence type="ECO:0000313" key="2">
    <source>
        <dbReference type="WBParaSite" id="Csp11.Scaffold629.g11233.t2"/>
    </source>
</evidence>
<sequence>MSENIGKSSNNLDEEFAKKCKVDESSDHGEFEKWSVLPAEMKLAVIERMDLRPKMMLRRTSKTEKAIVDSLKKYELDTVTFRDEMIHVNGRNDMDTIVIRKKNRTDEEYSDVITSFFEQILKKSEVRLMNIHHFTLRCLERLDTIIKPRSLRIHEMSIEGSLKWSTQELEIGSKISNLMQQEIGFYLFPSGYRKCDTLMFRDLCIQLAHRKISLTNRYTLRLTTNNPHKHMIIYFGYNEPSEDTSLSGVVISADVSESSVHEYLDFLPLGYPRY</sequence>
<dbReference type="InterPro" id="IPR042317">
    <property type="entry name" value="She-1-like"/>
</dbReference>
<dbReference type="AlphaFoldDB" id="A0A1I7TS54"/>
<accession>A0A1I7TS54</accession>
<reference evidence="2" key="1">
    <citation type="submission" date="2016-11" db="UniProtKB">
        <authorList>
            <consortium name="WormBaseParasite"/>
        </authorList>
    </citation>
    <scope>IDENTIFICATION</scope>
</reference>